<evidence type="ECO:0000313" key="2">
    <source>
        <dbReference type="EMBL" id="QEC54957.1"/>
    </source>
</evidence>
<dbReference type="RefSeq" id="WP_146782683.1">
    <property type="nucleotide sequence ID" value="NZ_BAABIO010000006.1"/>
</dbReference>
<dbReference type="Proteomes" id="UP000321204">
    <property type="component" value="Chromosome"/>
</dbReference>
<dbReference type="EMBL" id="CP042433">
    <property type="protein sequence ID" value="QEC54957.1"/>
    <property type="molecule type" value="Genomic_DNA"/>
</dbReference>
<evidence type="ECO:0000313" key="3">
    <source>
        <dbReference type="Proteomes" id="UP000321204"/>
    </source>
</evidence>
<feature type="chain" id="PRO_5023099969" description="PorT family protein" evidence="1">
    <location>
        <begin position="20"/>
        <end position="208"/>
    </location>
</feature>
<dbReference type="KEGG" id="fgg:FSB75_03250"/>
<proteinExistence type="predicted"/>
<feature type="signal peptide" evidence="1">
    <location>
        <begin position="1"/>
        <end position="19"/>
    </location>
</feature>
<keyword evidence="3" id="KW-1185">Reference proteome</keyword>
<protein>
    <recommendedName>
        <fullName evidence="4">PorT family protein</fullName>
    </recommendedName>
</protein>
<evidence type="ECO:0008006" key="4">
    <source>
        <dbReference type="Google" id="ProtNLM"/>
    </source>
</evidence>
<gene>
    <name evidence="2" type="ORF">FSB75_03250</name>
</gene>
<dbReference type="AlphaFoldDB" id="A0A5B8UE63"/>
<keyword evidence="1" id="KW-0732">Signal</keyword>
<accession>A0A5B8UE63</accession>
<organism evidence="2 3">
    <name type="scientific">Flavisolibacter ginsenosidimutans</name>
    <dbReference type="NCBI Taxonomy" id="661481"/>
    <lineage>
        <taxon>Bacteria</taxon>
        <taxon>Pseudomonadati</taxon>
        <taxon>Bacteroidota</taxon>
        <taxon>Chitinophagia</taxon>
        <taxon>Chitinophagales</taxon>
        <taxon>Chitinophagaceae</taxon>
        <taxon>Flavisolibacter</taxon>
    </lineage>
</organism>
<dbReference type="SUPFAM" id="SSF103515">
    <property type="entry name" value="Autotransporter"/>
    <property type="match status" value="1"/>
</dbReference>
<dbReference type="OrthoDB" id="980939at2"/>
<evidence type="ECO:0000256" key="1">
    <source>
        <dbReference type="SAM" id="SignalP"/>
    </source>
</evidence>
<name>A0A5B8UE63_9BACT</name>
<sequence length="208" mass="23308">MRIRVLFCSGLLFCINAHSQTKQTSFSFYTSLANDAEVFHKTLAGDWSNISNTSYFEAGAEYTLPLKKALQINAGLQFSRYRFTVSYTPYPNYPVVPDDQYNLSLLGLPVSLQFDFWKYAYLRGGILLDVQTGKQIENHSGGALDALPNQSGIGSVFGLGLQYPISKTILLYTGMNNEMHGLILFSQTSYKKHIGDLGLRAGVRFRFE</sequence>
<reference evidence="2 3" key="1">
    <citation type="journal article" date="2015" name="Int. J. Syst. Evol. Microbiol.">
        <title>Flavisolibacter ginsenosidimutans sp. nov., with ginsenoside-converting activity isolated from soil used for cultivating ginseng.</title>
        <authorList>
            <person name="Zhao Y."/>
            <person name="Liu Q."/>
            <person name="Kang M.S."/>
            <person name="Jin F."/>
            <person name="Yu H."/>
            <person name="Im W.T."/>
        </authorList>
    </citation>
    <scope>NUCLEOTIDE SEQUENCE [LARGE SCALE GENOMIC DNA]</scope>
    <source>
        <strain evidence="2 3">Gsoil 636</strain>
    </source>
</reference>
<dbReference type="InterPro" id="IPR036709">
    <property type="entry name" value="Autotransporte_beta_dom_sf"/>
</dbReference>